<evidence type="ECO:0000256" key="1">
    <source>
        <dbReference type="RuleBase" id="RU000411"/>
    </source>
</evidence>
<evidence type="ECO:0000313" key="5">
    <source>
        <dbReference type="EMBL" id="KAJ8276043.1"/>
    </source>
</evidence>
<keyword evidence="3" id="KW-0732">Signal</keyword>
<evidence type="ECO:0000256" key="2">
    <source>
        <dbReference type="SAM" id="MobiDB-lite"/>
    </source>
</evidence>
<dbReference type="PANTHER" id="PTHR11461:SF84">
    <property type="entry name" value="PIGMENT EPITHELIUM-DERIVED FACTOR"/>
    <property type="match status" value="1"/>
</dbReference>
<protein>
    <recommendedName>
        <fullName evidence="4">Serpin domain-containing protein</fullName>
    </recommendedName>
</protein>
<evidence type="ECO:0000256" key="3">
    <source>
        <dbReference type="SAM" id="SignalP"/>
    </source>
</evidence>
<evidence type="ECO:0000313" key="6">
    <source>
        <dbReference type="Proteomes" id="UP001152803"/>
    </source>
</evidence>
<dbReference type="InterPro" id="IPR042185">
    <property type="entry name" value="Serpin_sf_2"/>
</dbReference>
<feature type="region of interest" description="Disordered" evidence="2">
    <location>
        <begin position="1"/>
        <end position="24"/>
    </location>
</feature>
<dbReference type="Gene3D" id="2.30.39.10">
    <property type="entry name" value="Alpha-1-antitrypsin, domain 1"/>
    <property type="match status" value="1"/>
</dbReference>
<dbReference type="GO" id="GO:0004867">
    <property type="term" value="F:serine-type endopeptidase inhibitor activity"/>
    <property type="evidence" value="ECO:0007669"/>
    <property type="project" value="InterPro"/>
</dbReference>
<dbReference type="InterPro" id="IPR042178">
    <property type="entry name" value="Serpin_sf_1"/>
</dbReference>
<reference evidence="5" key="1">
    <citation type="journal article" date="2023" name="Science">
        <title>Genome structures resolve the early diversification of teleost fishes.</title>
        <authorList>
            <person name="Parey E."/>
            <person name="Louis A."/>
            <person name="Montfort J."/>
            <person name="Bouchez O."/>
            <person name="Roques C."/>
            <person name="Iampietro C."/>
            <person name="Lluch J."/>
            <person name="Castinel A."/>
            <person name="Donnadieu C."/>
            <person name="Desvignes T."/>
            <person name="Floi Bucao C."/>
            <person name="Jouanno E."/>
            <person name="Wen M."/>
            <person name="Mejri S."/>
            <person name="Dirks R."/>
            <person name="Jansen H."/>
            <person name="Henkel C."/>
            <person name="Chen W.J."/>
            <person name="Zahm M."/>
            <person name="Cabau C."/>
            <person name="Klopp C."/>
            <person name="Thompson A.W."/>
            <person name="Robinson-Rechavi M."/>
            <person name="Braasch I."/>
            <person name="Lecointre G."/>
            <person name="Bobe J."/>
            <person name="Postlethwait J.H."/>
            <person name="Berthelot C."/>
            <person name="Roest Crollius H."/>
            <person name="Guiguen Y."/>
        </authorList>
    </citation>
    <scope>NUCLEOTIDE SEQUENCE</scope>
    <source>
        <strain evidence="5">Concon-B</strain>
    </source>
</reference>
<dbReference type="PROSITE" id="PS00284">
    <property type="entry name" value="SERPIN"/>
    <property type="match status" value="1"/>
</dbReference>
<keyword evidence="6" id="KW-1185">Reference proteome</keyword>
<dbReference type="InterPro" id="IPR036186">
    <property type="entry name" value="Serpin_sf"/>
</dbReference>
<proteinExistence type="inferred from homology"/>
<dbReference type="Pfam" id="PF00079">
    <property type="entry name" value="Serpin"/>
    <property type="match status" value="1"/>
</dbReference>
<organism evidence="5 6">
    <name type="scientific">Conger conger</name>
    <name type="common">Conger eel</name>
    <name type="synonym">Muraena conger</name>
    <dbReference type="NCBI Taxonomy" id="82655"/>
    <lineage>
        <taxon>Eukaryota</taxon>
        <taxon>Metazoa</taxon>
        <taxon>Chordata</taxon>
        <taxon>Craniata</taxon>
        <taxon>Vertebrata</taxon>
        <taxon>Euteleostomi</taxon>
        <taxon>Actinopterygii</taxon>
        <taxon>Neopterygii</taxon>
        <taxon>Teleostei</taxon>
        <taxon>Anguilliformes</taxon>
        <taxon>Congridae</taxon>
        <taxon>Conger</taxon>
    </lineage>
</organism>
<gene>
    <name evidence="5" type="ORF">COCON_G00077950</name>
</gene>
<dbReference type="SUPFAM" id="SSF56574">
    <property type="entry name" value="Serpins"/>
    <property type="match status" value="1"/>
</dbReference>
<comment type="caution">
    <text evidence="5">The sequence shown here is derived from an EMBL/GenBank/DDBJ whole genome shotgun (WGS) entry which is preliminary data.</text>
</comment>
<dbReference type="EMBL" id="JAFJMO010000005">
    <property type="protein sequence ID" value="KAJ8276043.1"/>
    <property type="molecule type" value="Genomic_DNA"/>
</dbReference>
<comment type="similarity">
    <text evidence="1">Belongs to the serpin family.</text>
</comment>
<feature type="domain" description="Serpin" evidence="4">
    <location>
        <begin position="81"/>
        <end position="430"/>
    </location>
</feature>
<dbReference type="Proteomes" id="UP001152803">
    <property type="component" value="Unassembled WGS sequence"/>
</dbReference>
<dbReference type="PANTHER" id="PTHR11461">
    <property type="entry name" value="SERINE PROTEASE INHIBITOR, SERPIN"/>
    <property type="match status" value="1"/>
</dbReference>
<dbReference type="AlphaFoldDB" id="A0A9Q1DP26"/>
<dbReference type="SMART" id="SM00093">
    <property type="entry name" value="SERPIN"/>
    <property type="match status" value="1"/>
</dbReference>
<name>A0A9Q1DP26_CONCO</name>
<dbReference type="GO" id="GO:0005615">
    <property type="term" value="C:extracellular space"/>
    <property type="evidence" value="ECO:0007669"/>
    <property type="project" value="InterPro"/>
</dbReference>
<dbReference type="GO" id="GO:0016525">
    <property type="term" value="P:negative regulation of angiogenesis"/>
    <property type="evidence" value="ECO:0007669"/>
    <property type="project" value="TreeGrafter"/>
</dbReference>
<evidence type="ECO:0000259" key="4">
    <source>
        <dbReference type="SMART" id="SM00093"/>
    </source>
</evidence>
<feature type="chain" id="PRO_5040204708" description="Serpin domain-containing protein" evidence="3">
    <location>
        <begin position="47"/>
        <end position="434"/>
    </location>
</feature>
<dbReference type="Gene3D" id="3.30.497.10">
    <property type="entry name" value="Antithrombin, subunit I, domain 2"/>
    <property type="match status" value="1"/>
</dbReference>
<dbReference type="InterPro" id="IPR000215">
    <property type="entry name" value="Serpin_fam"/>
</dbReference>
<feature type="signal peptide" evidence="3">
    <location>
        <begin position="1"/>
        <end position="46"/>
    </location>
</feature>
<accession>A0A9Q1DP26</accession>
<dbReference type="OrthoDB" id="9995163at2759"/>
<sequence length="434" mass="48243">MNLYDDHSSRRRSHARTSTARSDTEARMKRMTVLLWLGVLLSLSHAQPYEPEEEEHGAEEHVELFTTPRTKMAAATSDFGYNLFRQLASRDPPASFLLSPITISAALTQLSMGASSQAEKQMYRVLRYHNLQDSQLHDTLRDLLSSVRSPGKGLSAASRVYLERKMRLKLEYLNAVEKQYGVRPKALTGGTRDLKEINDWVKQQTGTKVDNFLSSSPQNPGVFPVAAAYFKGQWVTRFSQSGKTENFQVDGAPATQVPIMQQDRYPVKMGFDSDLACTVVQVPMQGDLSMVFFLPDDVTTNMTLIEESLTAEFVQDLSNTLHSVQVDLTLPVLKLHYSTNTLPFLSDMGLSEWLAQTELEKITGQAAKVSGMHHKVMMETAPEGSQSASPAPASTGQSLPLTFNVNRPFIFLVRDDPSGTLLLIGKVLNPRDLA</sequence>
<dbReference type="InterPro" id="IPR023796">
    <property type="entry name" value="Serpin_dom"/>
</dbReference>
<dbReference type="InterPro" id="IPR023795">
    <property type="entry name" value="Serpin_CS"/>
</dbReference>